<dbReference type="AlphaFoldDB" id="A0A413Q0D0"/>
<dbReference type="OrthoDB" id="9781670at2"/>
<gene>
    <name evidence="2" type="ORF">DW972_03305</name>
</gene>
<evidence type="ECO:0000313" key="3">
    <source>
        <dbReference type="Proteomes" id="UP000286561"/>
    </source>
</evidence>
<dbReference type="EMBL" id="QSEP01000009">
    <property type="protein sequence ID" value="RGZ85275.1"/>
    <property type="molecule type" value="Genomic_DNA"/>
</dbReference>
<dbReference type="Pfam" id="PF00239">
    <property type="entry name" value="Resolvase"/>
    <property type="match status" value="1"/>
</dbReference>
<proteinExistence type="predicted"/>
<evidence type="ECO:0000259" key="1">
    <source>
        <dbReference type="Pfam" id="PF00239"/>
    </source>
</evidence>
<dbReference type="GO" id="GO:0003677">
    <property type="term" value="F:DNA binding"/>
    <property type="evidence" value="ECO:0007669"/>
    <property type="project" value="InterPro"/>
</dbReference>
<evidence type="ECO:0000313" key="2">
    <source>
        <dbReference type="EMBL" id="RGZ85275.1"/>
    </source>
</evidence>
<dbReference type="InterPro" id="IPR036162">
    <property type="entry name" value="Resolvase-like_N_sf"/>
</dbReference>
<name>A0A413Q0D0_9FIRM</name>
<sequence length="137" mass="16667">MKMKRRIGIYHYQYYRGACKLCYRHFIQEMVESYEKCHEVAEEIYGKENCEFLHYTDFGQYDSENTDRPSFRRIMEAIEKKELDVVMCYGLNNITINEELLIKFYKYVRSQGMEFLTADHGRDAMKYIDIYIEKNNL</sequence>
<dbReference type="GO" id="GO:0000150">
    <property type="term" value="F:DNA strand exchange activity"/>
    <property type="evidence" value="ECO:0007669"/>
    <property type="project" value="InterPro"/>
</dbReference>
<organism evidence="2 3">
    <name type="scientific">Anaerobutyricum hallii</name>
    <dbReference type="NCBI Taxonomy" id="39488"/>
    <lineage>
        <taxon>Bacteria</taxon>
        <taxon>Bacillati</taxon>
        <taxon>Bacillota</taxon>
        <taxon>Clostridia</taxon>
        <taxon>Lachnospirales</taxon>
        <taxon>Lachnospiraceae</taxon>
        <taxon>Anaerobutyricum</taxon>
    </lineage>
</organism>
<dbReference type="SUPFAM" id="SSF53041">
    <property type="entry name" value="Resolvase-like"/>
    <property type="match status" value="1"/>
</dbReference>
<dbReference type="Proteomes" id="UP000286561">
    <property type="component" value="Unassembled WGS sequence"/>
</dbReference>
<comment type="caution">
    <text evidence="2">The sequence shown here is derived from an EMBL/GenBank/DDBJ whole genome shotgun (WGS) entry which is preliminary data.</text>
</comment>
<dbReference type="Gene3D" id="3.40.50.1390">
    <property type="entry name" value="Resolvase, N-terminal catalytic domain"/>
    <property type="match status" value="1"/>
</dbReference>
<protein>
    <recommendedName>
        <fullName evidence="1">Resolvase/invertase-type recombinase catalytic domain-containing protein</fullName>
    </recommendedName>
</protein>
<dbReference type="InterPro" id="IPR006119">
    <property type="entry name" value="Resolv_N"/>
</dbReference>
<feature type="domain" description="Resolvase/invertase-type recombinase catalytic" evidence="1">
    <location>
        <begin position="45"/>
        <end position="124"/>
    </location>
</feature>
<accession>A0A413Q0D0</accession>
<reference evidence="2 3" key="1">
    <citation type="submission" date="2018-08" db="EMBL/GenBank/DDBJ databases">
        <title>A genome reference for cultivated species of the human gut microbiota.</title>
        <authorList>
            <person name="Zou Y."/>
            <person name="Xue W."/>
            <person name="Luo G."/>
        </authorList>
    </citation>
    <scope>NUCLEOTIDE SEQUENCE [LARGE SCALE GENOMIC DNA]</scope>
    <source>
        <strain evidence="2 3">AM48-23BH</strain>
    </source>
</reference>